<accession>A0ABW5QNT1</accession>
<dbReference type="EMBL" id="JBHUNP010000001">
    <property type="protein sequence ID" value="MFD2649363.1"/>
    <property type="molecule type" value="Genomic_DNA"/>
</dbReference>
<keyword evidence="2" id="KW-1185">Reference proteome</keyword>
<gene>
    <name evidence="1" type="ORF">ACFSX5_16375</name>
</gene>
<reference evidence="2" key="1">
    <citation type="journal article" date="2019" name="Int. J. Syst. Evol. Microbiol.">
        <title>The Global Catalogue of Microorganisms (GCM) 10K type strain sequencing project: providing services to taxonomists for standard genome sequencing and annotation.</title>
        <authorList>
            <consortium name="The Broad Institute Genomics Platform"/>
            <consortium name="The Broad Institute Genome Sequencing Center for Infectious Disease"/>
            <person name="Wu L."/>
            <person name="Ma J."/>
        </authorList>
    </citation>
    <scope>NUCLEOTIDE SEQUENCE [LARGE SCALE GENOMIC DNA]</scope>
    <source>
        <strain evidence="2">CCM 7427</strain>
    </source>
</reference>
<dbReference type="RefSeq" id="WP_386834885.1">
    <property type="nucleotide sequence ID" value="NZ_JBHUNP010000001.1"/>
</dbReference>
<evidence type="ECO:0000313" key="1">
    <source>
        <dbReference type="EMBL" id="MFD2649363.1"/>
    </source>
</evidence>
<dbReference type="Proteomes" id="UP001597521">
    <property type="component" value="Unassembled WGS sequence"/>
</dbReference>
<name>A0ABW5QNT1_9HYPH</name>
<proteinExistence type="predicted"/>
<evidence type="ECO:0000313" key="2">
    <source>
        <dbReference type="Proteomes" id="UP001597521"/>
    </source>
</evidence>
<organism evidence="1 2">
    <name type="scientific">Devosia albogilva</name>
    <dbReference type="NCBI Taxonomy" id="429726"/>
    <lineage>
        <taxon>Bacteria</taxon>
        <taxon>Pseudomonadati</taxon>
        <taxon>Pseudomonadota</taxon>
        <taxon>Alphaproteobacteria</taxon>
        <taxon>Hyphomicrobiales</taxon>
        <taxon>Devosiaceae</taxon>
        <taxon>Devosia</taxon>
    </lineage>
</organism>
<protein>
    <submittedName>
        <fullName evidence="1">Uncharacterized protein</fullName>
    </submittedName>
</protein>
<comment type="caution">
    <text evidence="1">The sequence shown here is derived from an EMBL/GenBank/DDBJ whole genome shotgun (WGS) entry which is preliminary data.</text>
</comment>
<sequence length="303" mass="32109">MAANLAGGSAAVAASEWEGSTNTLCRSLIEQRDYAVFEEGRKAAVAIISAAVRSGNLPEAAERPQLVDVLQRQRDDMAASHAALAARSVQEPELAAEWHLFLGTGAQEIDLLDRRIEALASGRFEPHLLKRDAGPDTRALEESLAALGLLGRDCELVFSSPGVPPAQAGFINAAARICAEAVHRRAATYADALRIIIPAVVAGGEVDGDRTPLLTAAQALHAEWQQTAEDFGTIDAEAVPDAALWGEFLQHIEAMAEAYAARVAALDSGDPEQLAAAFRPTPIIAVTPEMLGLNQTDCRTLTF</sequence>